<comment type="caution">
    <text evidence="2">The sequence shown here is derived from an EMBL/GenBank/DDBJ whole genome shotgun (WGS) entry which is preliminary data.</text>
</comment>
<proteinExistence type="predicted"/>
<evidence type="ECO:0000313" key="3">
    <source>
        <dbReference type="Proteomes" id="UP000824139"/>
    </source>
</evidence>
<organism evidence="2 3">
    <name type="scientific">Candidatus Scatenecus faecavium</name>
    <dbReference type="NCBI Taxonomy" id="2840915"/>
    <lineage>
        <taxon>Bacteria</taxon>
        <taxon>Candidatus Scatenecus</taxon>
    </lineage>
</organism>
<accession>A0A9D1K419</accession>
<feature type="chain" id="PRO_5038657692" description="Lipoprotein" evidence="1">
    <location>
        <begin position="25"/>
        <end position="295"/>
    </location>
</feature>
<feature type="signal peptide" evidence="1">
    <location>
        <begin position="1"/>
        <end position="24"/>
    </location>
</feature>
<reference evidence="2" key="1">
    <citation type="submission" date="2020-10" db="EMBL/GenBank/DDBJ databases">
        <authorList>
            <person name="Gilroy R."/>
        </authorList>
    </citation>
    <scope>NUCLEOTIDE SEQUENCE</scope>
    <source>
        <strain evidence="2">CHK152-2994</strain>
    </source>
</reference>
<gene>
    <name evidence="2" type="ORF">IAD41_07935</name>
</gene>
<evidence type="ECO:0000256" key="1">
    <source>
        <dbReference type="SAM" id="SignalP"/>
    </source>
</evidence>
<dbReference type="Proteomes" id="UP000824139">
    <property type="component" value="Unassembled WGS sequence"/>
</dbReference>
<dbReference type="AlphaFoldDB" id="A0A9D1K419"/>
<evidence type="ECO:0000313" key="2">
    <source>
        <dbReference type="EMBL" id="HIS83515.1"/>
    </source>
</evidence>
<evidence type="ECO:0008006" key="4">
    <source>
        <dbReference type="Google" id="ProtNLM"/>
    </source>
</evidence>
<sequence length="295" mass="32777">MKRNLAVFTLLVSGLLTAGSSVEAASSYYCAAPYDLSSKPARMFTKVTGANFMSEKIAERILKSEVTKNADGKFKVGVDSFSLSDLTAGRFKGMQIHGENVVADGVYFSTMDLKTLCDFNYIVYDKKNSTAIFKEDFPLFFGVSISENDLNNTMKAAGYNAMVEKLNSFGKTLSLFNIDSTKVKIKDNKFYFVFGIKIPILNTMPNKTFTVAFVSDLNVVNGKIKLDNPELINDFIRVDMAKMVNALNYLNPLEYSLDVMENKNAVLNVQEVKIVDNKINISGIINVPKDVLTQK</sequence>
<name>A0A9D1K419_9BACT</name>
<reference evidence="2" key="2">
    <citation type="journal article" date="2021" name="PeerJ">
        <title>Extensive microbial diversity within the chicken gut microbiome revealed by metagenomics and culture.</title>
        <authorList>
            <person name="Gilroy R."/>
            <person name="Ravi A."/>
            <person name="Getino M."/>
            <person name="Pursley I."/>
            <person name="Horton D.L."/>
            <person name="Alikhan N.F."/>
            <person name="Baker D."/>
            <person name="Gharbi K."/>
            <person name="Hall N."/>
            <person name="Watson M."/>
            <person name="Adriaenssens E.M."/>
            <person name="Foster-Nyarko E."/>
            <person name="Jarju S."/>
            <person name="Secka A."/>
            <person name="Antonio M."/>
            <person name="Oren A."/>
            <person name="Chaudhuri R.R."/>
            <person name="La Ragione R."/>
            <person name="Hildebrand F."/>
            <person name="Pallen M.J."/>
        </authorList>
    </citation>
    <scope>NUCLEOTIDE SEQUENCE</scope>
    <source>
        <strain evidence="2">CHK152-2994</strain>
    </source>
</reference>
<keyword evidence="1" id="KW-0732">Signal</keyword>
<protein>
    <recommendedName>
        <fullName evidence="4">Lipoprotein</fullName>
    </recommendedName>
</protein>
<dbReference type="EMBL" id="DVJO01000172">
    <property type="protein sequence ID" value="HIS83515.1"/>
    <property type="molecule type" value="Genomic_DNA"/>
</dbReference>